<dbReference type="InterPro" id="IPR011642">
    <property type="entry name" value="Gate_dom"/>
</dbReference>
<feature type="domain" description="Nucleoside transporter/FeoB GTPase Gate" evidence="10">
    <location>
        <begin position="268"/>
        <end position="366"/>
    </location>
</feature>
<feature type="transmembrane region" description="Helical" evidence="7">
    <location>
        <begin position="342"/>
        <end position="362"/>
    </location>
</feature>
<evidence type="ECO:0000256" key="3">
    <source>
        <dbReference type="ARBA" id="ARBA00022475"/>
    </source>
</evidence>
<feature type="transmembrane region" description="Helical" evidence="7">
    <location>
        <begin position="299"/>
        <end position="321"/>
    </location>
</feature>
<evidence type="ECO:0000259" key="10">
    <source>
        <dbReference type="Pfam" id="PF07670"/>
    </source>
</evidence>
<reference evidence="12" key="2">
    <citation type="submission" date="2025-08" db="UniProtKB">
        <authorList>
            <consortium name="RefSeq"/>
        </authorList>
    </citation>
    <scope>IDENTIFICATION</scope>
    <source>
        <strain evidence="12">14028-0561.14</strain>
        <tissue evidence="12">Whole fly</tissue>
    </source>
</reference>
<reference evidence="11" key="1">
    <citation type="submission" date="2025-05" db="UniProtKB">
        <authorList>
            <consortium name="RefSeq"/>
        </authorList>
    </citation>
    <scope>NUCLEOTIDE SEQUENCE [LARGE SCALE GENOMIC DNA]</scope>
    <source>
        <strain evidence="11">14028-0561.14</strain>
    </source>
</reference>
<dbReference type="GO" id="GO:0005415">
    <property type="term" value="F:nucleoside:sodium symporter activity"/>
    <property type="evidence" value="ECO:0007669"/>
    <property type="project" value="TreeGrafter"/>
</dbReference>
<dbReference type="Proteomes" id="UP001652661">
    <property type="component" value="Chromosome 2R"/>
</dbReference>
<dbReference type="PANTHER" id="PTHR10590">
    <property type="entry name" value="SODIUM/NUCLEOSIDE COTRANSPORTER"/>
    <property type="match status" value="1"/>
</dbReference>
<dbReference type="AlphaFoldDB" id="A0A6P4IFQ1"/>
<feature type="transmembrane region" description="Helical" evidence="7">
    <location>
        <begin position="558"/>
        <end position="581"/>
    </location>
</feature>
<dbReference type="InterPro" id="IPR002668">
    <property type="entry name" value="CNT_N_dom"/>
</dbReference>
<name>A0A6P4IFQ1_DROKI</name>
<proteinExistence type="inferred from homology"/>
<feature type="transmembrane region" description="Helical" evidence="7">
    <location>
        <begin position="210"/>
        <end position="229"/>
    </location>
</feature>
<feature type="transmembrane region" description="Helical" evidence="7">
    <location>
        <begin position="56"/>
        <end position="75"/>
    </location>
</feature>
<evidence type="ECO:0000256" key="2">
    <source>
        <dbReference type="ARBA" id="ARBA00009033"/>
    </source>
</evidence>
<evidence type="ECO:0000256" key="1">
    <source>
        <dbReference type="ARBA" id="ARBA00004651"/>
    </source>
</evidence>
<keyword evidence="5 7" id="KW-1133">Transmembrane helix</keyword>
<protein>
    <recommendedName>
        <fullName evidence="7">Sodium/nucleoside cotransporter</fullName>
    </recommendedName>
</protein>
<dbReference type="Pfam" id="PF07670">
    <property type="entry name" value="Gate"/>
    <property type="match status" value="1"/>
</dbReference>
<feature type="transmembrane region" description="Helical" evidence="7">
    <location>
        <begin position="523"/>
        <end position="546"/>
    </location>
</feature>
<gene>
    <name evidence="12" type="primary">LOC108078401</name>
</gene>
<evidence type="ECO:0000259" key="9">
    <source>
        <dbReference type="Pfam" id="PF07662"/>
    </source>
</evidence>
<keyword evidence="7" id="KW-0813">Transport</keyword>
<evidence type="ECO:0000256" key="5">
    <source>
        <dbReference type="ARBA" id="ARBA00022989"/>
    </source>
</evidence>
<keyword evidence="6 7" id="KW-0472">Membrane</keyword>
<accession>A0A6P4IFQ1</accession>
<dbReference type="Pfam" id="PF07662">
    <property type="entry name" value="Nucleos_tra2_C"/>
    <property type="match status" value="1"/>
</dbReference>
<evidence type="ECO:0000256" key="6">
    <source>
        <dbReference type="ARBA" id="ARBA00023136"/>
    </source>
</evidence>
<feature type="transmembrane region" description="Helical" evidence="7">
    <location>
        <begin position="268"/>
        <end position="287"/>
    </location>
</feature>
<organism evidence="11 12">
    <name type="scientific">Drosophila kikkawai</name>
    <name type="common">Fruit fly</name>
    <dbReference type="NCBI Taxonomy" id="30033"/>
    <lineage>
        <taxon>Eukaryota</taxon>
        <taxon>Metazoa</taxon>
        <taxon>Ecdysozoa</taxon>
        <taxon>Arthropoda</taxon>
        <taxon>Hexapoda</taxon>
        <taxon>Insecta</taxon>
        <taxon>Pterygota</taxon>
        <taxon>Neoptera</taxon>
        <taxon>Endopterygota</taxon>
        <taxon>Diptera</taxon>
        <taxon>Brachycera</taxon>
        <taxon>Muscomorpha</taxon>
        <taxon>Ephydroidea</taxon>
        <taxon>Drosophilidae</taxon>
        <taxon>Drosophila</taxon>
        <taxon>Sophophora</taxon>
    </lineage>
</organism>
<comment type="similarity">
    <text evidence="2 7">Belongs to the concentrative nucleoside transporter (CNT) (TC 2.A.41) family.</text>
</comment>
<dbReference type="OrthoDB" id="6075923at2759"/>
<feature type="transmembrane region" description="Helical" evidence="7">
    <location>
        <begin position="241"/>
        <end position="261"/>
    </location>
</feature>
<keyword evidence="4 7" id="KW-0812">Transmembrane</keyword>
<dbReference type="InterPro" id="IPR011657">
    <property type="entry name" value="CNT_C_dom"/>
</dbReference>
<evidence type="ECO:0000259" key="8">
    <source>
        <dbReference type="Pfam" id="PF01773"/>
    </source>
</evidence>
<dbReference type="NCBIfam" id="TIGR00804">
    <property type="entry name" value="nupC"/>
    <property type="match status" value="1"/>
</dbReference>
<sequence length="613" mass="67836">MTDDGSKGILNNGYEMEHRELEILDSDQFKELPLDNAKNPVEEKSYLENNPKVARILRISIYVLIHLVVVGYFSYATYHYHDITNYECGWSGSTNPLCGINFCSGYGMLLLLLGFIYLGLFYYYVFKPMVGLKLHQNFLKPMSKKWHAFSRTRVMSLVSIAILLALLAIFVYFETRNEPQKLISLVAPCFFILCGYIFSTKRNAIQWRIVITGITCQFLLGIFCIRWEVGRKIFECLGNKVATFLGYATDGALFVFGEYLVGEEVFAFAILPVIFFFSFFISILYYMGAMQWVVIKLGWILQQILGTTVCESVTAAANIFLGMSESPLLIRPYINKLTKSEIHSIMVSGFATVSGTVLAAYLSFGASAAHLITSSVMAAPATLAISKLYMPETEESQTTSKSIELEKSQDSSLLDAASSGASNAVPIVLGIIANIVAFVAFIAFLNGVVSWFGYLVGLEEIDFEWIFSKLFIPLVWAMGVPKDDCNIIAKVVATKTIINEFVAYERLGQYILDGQITARSAGIATFAICGFANPSSLGILIGSLSAMAPHRRATITQVAFRAFVVGSIVCFVSASFAGILLQEDEEQATYARIFEKLGRRNGTLLLAGSLKAR</sequence>
<dbReference type="PANTHER" id="PTHR10590:SF4">
    <property type="entry name" value="SOLUTE CARRIER FAMILY 28 MEMBER 3"/>
    <property type="match status" value="1"/>
</dbReference>
<feature type="domain" description="Concentrative nucleoside transporter N-terminal" evidence="8">
    <location>
        <begin position="189"/>
        <end position="258"/>
    </location>
</feature>
<dbReference type="InterPro" id="IPR018270">
    <property type="entry name" value="C_nuclsd_transpt_met_bac"/>
</dbReference>
<feature type="transmembrane region" description="Helical" evidence="7">
    <location>
        <begin position="106"/>
        <end position="126"/>
    </location>
</feature>
<keyword evidence="3" id="KW-1003">Cell membrane</keyword>
<feature type="transmembrane region" description="Helical" evidence="7">
    <location>
        <begin position="427"/>
        <end position="454"/>
    </location>
</feature>
<keyword evidence="11" id="KW-1185">Reference proteome</keyword>
<dbReference type="Pfam" id="PF01773">
    <property type="entry name" value="Nucleos_tra2_N"/>
    <property type="match status" value="1"/>
</dbReference>
<evidence type="ECO:0000256" key="7">
    <source>
        <dbReference type="RuleBase" id="RU362018"/>
    </source>
</evidence>
<dbReference type="GeneID" id="108078401"/>
<evidence type="ECO:0000256" key="4">
    <source>
        <dbReference type="ARBA" id="ARBA00022692"/>
    </source>
</evidence>
<dbReference type="RefSeq" id="XP_017027747.1">
    <property type="nucleotide sequence ID" value="XM_017172258.2"/>
</dbReference>
<feature type="transmembrane region" description="Helical" evidence="7">
    <location>
        <begin position="179"/>
        <end position="198"/>
    </location>
</feature>
<feature type="transmembrane region" description="Helical" evidence="7">
    <location>
        <begin position="154"/>
        <end position="173"/>
    </location>
</feature>
<comment type="subcellular location">
    <subcellularLocation>
        <location evidence="1">Cell membrane</location>
        <topology evidence="1">Multi-pass membrane protein</topology>
    </subcellularLocation>
</comment>
<feature type="domain" description="Concentrative nucleoside transporter C-terminal" evidence="9">
    <location>
        <begin position="370"/>
        <end position="578"/>
    </location>
</feature>
<dbReference type="InterPro" id="IPR008276">
    <property type="entry name" value="C_nuclsd_transpt"/>
</dbReference>
<evidence type="ECO:0000313" key="11">
    <source>
        <dbReference type="Proteomes" id="UP001652661"/>
    </source>
</evidence>
<evidence type="ECO:0000313" key="12">
    <source>
        <dbReference type="RefSeq" id="XP_017027747.1"/>
    </source>
</evidence>
<dbReference type="GO" id="GO:0005886">
    <property type="term" value="C:plasma membrane"/>
    <property type="evidence" value="ECO:0007669"/>
    <property type="project" value="UniProtKB-SubCell"/>
</dbReference>